<dbReference type="InterPro" id="IPR004107">
    <property type="entry name" value="Integrase_SAM-like_N"/>
</dbReference>
<evidence type="ECO:0000259" key="4">
    <source>
        <dbReference type="PROSITE" id="PS51898"/>
    </source>
</evidence>
<proteinExistence type="predicted"/>
<comment type="caution">
    <text evidence="5">The sequence shown here is derived from an EMBL/GenBank/DDBJ whole genome shotgun (WGS) entry which is preliminary data.</text>
</comment>
<dbReference type="InterPro" id="IPR002104">
    <property type="entry name" value="Integrase_catalytic"/>
</dbReference>
<sequence length="323" mass="36491">MSRKPNEPEWLCRARRLWAKDGAPAGLDEKWSPVWMKRFLVYLEKRNKGSLPEGLPSYATAHSFKRMIEERWKVEDWQVEQAGKAVDWLLDAAGAHVGDDGPAEFPVRSEVGLAPLDLVSLEQVERHFVEEGDMEQIARVVARRKGRALKTEKGYLVWLGQFRRWWGKQAVSGMVLESRGQAGEEMKRAISGFLDHLAVEENVASATQRQALNALVFAFRACLGMEPGVLPEYRGAKRGRVLPVVLSRDEISRFMVCVEPKARVLVKLMYGSGLRVGEALRLRVKDVDFAHGVVVVRSGKGGRIGVRLCRVVWWSRCRSIWSG</sequence>
<name>A0A934VUI4_9BACT</name>
<dbReference type="Pfam" id="PF13495">
    <property type="entry name" value="Phage_int_SAM_4"/>
    <property type="match status" value="1"/>
</dbReference>
<gene>
    <name evidence="5" type="ORF">JIN87_27000</name>
</gene>
<dbReference type="PROSITE" id="PS51898">
    <property type="entry name" value="TYR_RECOMBINASE"/>
    <property type="match status" value="1"/>
</dbReference>
<dbReference type="EMBL" id="JAENIL010000099">
    <property type="protein sequence ID" value="MBK1880564.1"/>
    <property type="molecule type" value="Genomic_DNA"/>
</dbReference>
<accession>A0A934VUI4</accession>
<dbReference type="Gene3D" id="1.10.150.130">
    <property type="match status" value="1"/>
</dbReference>
<dbReference type="InterPro" id="IPR013762">
    <property type="entry name" value="Integrase-like_cat_sf"/>
</dbReference>
<evidence type="ECO:0000256" key="3">
    <source>
        <dbReference type="ARBA" id="ARBA00023172"/>
    </source>
</evidence>
<dbReference type="Gene3D" id="1.10.443.10">
    <property type="entry name" value="Intergrase catalytic core"/>
    <property type="match status" value="1"/>
</dbReference>
<dbReference type="Proteomes" id="UP000617628">
    <property type="component" value="Unassembled WGS sequence"/>
</dbReference>
<protein>
    <submittedName>
        <fullName evidence="5">Tyrosine-type recombinase/integrase</fullName>
    </submittedName>
</protein>
<evidence type="ECO:0000313" key="6">
    <source>
        <dbReference type="Proteomes" id="UP000617628"/>
    </source>
</evidence>
<keyword evidence="2" id="KW-0238">DNA-binding</keyword>
<keyword evidence="6" id="KW-1185">Reference proteome</keyword>
<dbReference type="GO" id="GO:0003677">
    <property type="term" value="F:DNA binding"/>
    <property type="evidence" value="ECO:0007669"/>
    <property type="project" value="UniProtKB-KW"/>
</dbReference>
<dbReference type="SUPFAM" id="SSF56349">
    <property type="entry name" value="DNA breaking-rejoining enzymes"/>
    <property type="match status" value="1"/>
</dbReference>
<dbReference type="Pfam" id="PF00589">
    <property type="entry name" value="Phage_integrase"/>
    <property type="match status" value="1"/>
</dbReference>
<reference evidence="5" key="1">
    <citation type="submission" date="2021-01" db="EMBL/GenBank/DDBJ databases">
        <title>Modified the classification status of verrucomicrobia.</title>
        <authorList>
            <person name="Feng X."/>
        </authorList>
    </citation>
    <scope>NUCLEOTIDE SEQUENCE</scope>
    <source>
        <strain evidence="5">KCTC 13126</strain>
    </source>
</reference>
<dbReference type="GO" id="GO:0006310">
    <property type="term" value="P:DNA recombination"/>
    <property type="evidence" value="ECO:0007669"/>
    <property type="project" value="UniProtKB-KW"/>
</dbReference>
<keyword evidence="1" id="KW-0229">DNA integration</keyword>
<organism evidence="5 6">
    <name type="scientific">Pelagicoccus mobilis</name>
    <dbReference type="NCBI Taxonomy" id="415221"/>
    <lineage>
        <taxon>Bacteria</taxon>
        <taxon>Pseudomonadati</taxon>
        <taxon>Verrucomicrobiota</taxon>
        <taxon>Opitutia</taxon>
        <taxon>Puniceicoccales</taxon>
        <taxon>Pelagicoccaceae</taxon>
        <taxon>Pelagicoccus</taxon>
    </lineage>
</organism>
<feature type="domain" description="Tyr recombinase" evidence="4">
    <location>
        <begin position="241"/>
        <end position="323"/>
    </location>
</feature>
<evidence type="ECO:0000256" key="1">
    <source>
        <dbReference type="ARBA" id="ARBA00022908"/>
    </source>
</evidence>
<dbReference type="InterPro" id="IPR011010">
    <property type="entry name" value="DNA_brk_join_enz"/>
</dbReference>
<dbReference type="GO" id="GO:0015074">
    <property type="term" value="P:DNA integration"/>
    <property type="evidence" value="ECO:0007669"/>
    <property type="project" value="UniProtKB-KW"/>
</dbReference>
<evidence type="ECO:0000256" key="2">
    <source>
        <dbReference type="ARBA" id="ARBA00023125"/>
    </source>
</evidence>
<dbReference type="RefSeq" id="WP_200359669.1">
    <property type="nucleotide sequence ID" value="NZ_JAENIL010000099.1"/>
</dbReference>
<dbReference type="AlphaFoldDB" id="A0A934VUI4"/>
<evidence type="ECO:0000313" key="5">
    <source>
        <dbReference type="EMBL" id="MBK1880564.1"/>
    </source>
</evidence>
<dbReference type="InterPro" id="IPR010998">
    <property type="entry name" value="Integrase_recombinase_N"/>
</dbReference>
<keyword evidence="3" id="KW-0233">DNA recombination</keyword>